<evidence type="ECO:0000313" key="6">
    <source>
        <dbReference type="Proteomes" id="UP000094236"/>
    </source>
</evidence>
<organism evidence="5 6">
    <name type="scientific">Pachysolen tannophilus NRRL Y-2460</name>
    <dbReference type="NCBI Taxonomy" id="669874"/>
    <lineage>
        <taxon>Eukaryota</taxon>
        <taxon>Fungi</taxon>
        <taxon>Dikarya</taxon>
        <taxon>Ascomycota</taxon>
        <taxon>Saccharomycotina</taxon>
        <taxon>Pichiomycetes</taxon>
        <taxon>Pachysolenaceae</taxon>
        <taxon>Pachysolen</taxon>
    </lineage>
</organism>
<gene>
    <name evidence="5" type="ORF">PACTADRAFT_21791</name>
</gene>
<dbReference type="PANTHER" id="PTHR13298">
    <property type="entry name" value="CYTOSOLIC REGULATOR PIANISSIMO"/>
    <property type="match status" value="1"/>
</dbReference>
<dbReference type="InterPro" id="IPR029452">
    <property type="entry name" value="RICTOR_V"/>
</dbReference>
<dbReference type="Proteomes" id="UP000094236">
    <property type="component" value="Unassembled WGS sequence"/>
</dbReference>
<evidence type="ECO:0000259" key="2">
    <source>
        <dbReference type="SMART" id="SM01307"/>
    </source>
</evidence>
<dbReference type="Pfam" id="PF14666">
    <property type="entry name" value="RICTOR_M"/>
    <property type="match status" value="1"/>
</dbReference>
<dbReference type="Pfam" id="PF14664">
    <property type="entry name" value="RICTOR_N"/>
    <property type="match status" value="1"/>
</dbReference>
<dbReference type="Pfam" id="PF14668">
    <property type="entry name" value="RICTOR_V"/>
    <property type="match status" value="1"/>
</dbReference>
<evidence type="ECO:0000313" key="5">
    <source>
        <dbReference type="EMBL" id="ODV95477.1"/>
    </source>
</evidence>
<dbReference type="PANTHER" id="PTHR13298:SF11">
    <property type="entry name" value="RAPAMYCIN-INSENSITIVE COMPANION OF MTOR"/>
    <property type="match status" value="1"/>
</dbReference>
<dbReference type="Pfam" id="PF14663">
    <property type="entry name" value="RasGEF_N_2"/>
    <property type="match status" value="1"/>
</dbReference>
<dbReference type="InterPro" id="IPR029453">
    <property type="entry name" value="Rictor_IV"/>
</dbReference>
<proteinExistence type="inferred from homology"/>
<feature type="domain" description="Rapamycin-insensitive companion of mTOR middle" evidence="2">
    <location>
        <begin position="494"/>
        <end position="720"/>
    </location>
</feature>
<dbReference type="GO" id="GO:0031932">
    <property type="term" value="C:TORC2 complex"/>
    <property type="evidence" value="ECO:0007669"/>
    <property type="project" value="InterPro"/>
</dbReference>
<evidence type="ECO:0000259" key="4">
    <source>
        <dbReference type="SMART" id="SM01310"/>
    </source>
</evidence>
<dbReference type="InterPro" id="IPR029451">
    <property type="entry name" value="RICTOR_M"/>
</dbReference>
<dbReference type="SMART" id="SM01307">
    <property type="entry name" value="RICTOR_M"/>
    <property type="match status" value="1"/>
</dbReference>
<dbReference type="SMART" id="SM01308">
    <property type="entry name" value="RICTOR_N"/>
    <property type="match status" value="1"/>
</dbReference>
<dbReference type="OrthoDB" id="271111at2759"/>
<evidence type="ECO:0000256" key="1">
    <source>
        <dbReference type="ARBA" id="ARBA00008878"/>
    </source>
</evidence>
<keyword evidence="6" id="KW-1185">Reference proteome</keyword>
<dbReference type="SMART" id="SM01303">
    <property type="entry name" value="RasGEF_N_2"/>
    <property type="match status" value="1"/>
</dbReference>
<dbReference type="InterPro" id="IPR028267">
    <property type="entry name" value="Pianissimo_N"/>
</dbReference>
<dbReference type="STRING" id="669874.A0A1E4TUS2"/>
<dbReference type="GO" id="GO:0038203">
    <property type="term" value="P:TORC2 signaling"/>
    <property type="evidence" value="ECO:0007669"/>
    <property type="project" value="TreeGrafter"/>
</dbReference>
<evidence type="ECO:0000259" key="3">
    <source>
        <dbReference type="SMART" id="SM01308"/>
    </source>
</evidence>
<dbReference type="AlphaFoldDB" id="A0A1E4TUS2"/>
<dbReference type="InterPro" id="IPR028268">
    <property type="entry name" value="Pianissimo_fam"/>
</dbReference>
<comment type="similarity">
    <text evidence="1">Belongs to the RICTOR family.</text>
</comment>
<feature type="domain" description="Rapamycin-insensitive companion of mTOR N-terminal" evidence="3">
    <location>
        <begin position="51"/>
        <end position="417"/>
    </location>
</feature>
<feature type="non-terminal residue" evidence="5">
    <location>
        <position position="1001"/>
    </location>
</feature>
<dbReference type="SUPFAM" id="SSF48371">
    <property type="entry name" value="ARM repeat"/>
    <property type="match status" value="1"/>
</dbReference>
<sequence>SSSSNDDDDDDDDSSMFDLRNDEHVTESPTWLVGDILASLSEKNREADYLIQRSNDLVILLEHHTYLKEDLVLHAFGHVIQILLSNPCVEVRACGYRIARYLLGDADTIDLMIRIRLETFIIISLSMDNKCLTETEQALKFIRKIIEIPNGIIFLTIGLIKAIIAVAENIEGKLRLISIETICEISLLNPELSFKADALRIIFQCLTEGPYGVSSCCLLSLIRLLDHAESRKFLFNQLNIYLLISPFTDYAMKTHSNIEKLQNNAFMLTVFLKTWPGFISFSQNHFNPLKELINCLIFDIPNLRDILMDIFFDILRIRTLPWIQSITIFGKRNINQSKSDASTTNQVPHKPNIAPSEPEKELRIINHYTSLFLTCLLNCGIMEKLASIITDGTDDLNRRKAIFLLIEILNLSSNLLPRDFIDKIDSFDALLPLLVERNISNNLNIKIPSSVSFQIEKVTRRLNKGRVSLGMQVKPLAHFNDLPKDIKAMLKYEFDDTEFRKLLMDTKILQTKQYESWNWDLIIELCQGPLTDGKRLEDTVKTTKIVKRLMSFYRPFKFRFSKVSKKSRLSAKYIRVGCELFKMLLASEEGVKFLSENKLLPQIAECIAQVDPYSGITATDSLFSKQKLEATANSGYFTMLGVLSKDLSGLKMLEQWRIFSMFYHISERKSGRDDIVKLIIKEMDFKYPSHLRIILSKILTTSDKNMRIFTTKHLEKLLNTNDDPSFEEFVITLLIDQLYDPDKTVCTTAAQILDTYCDHSKENILNVIKLKPCFENLQKIGQSLLIKFLSIPVGFKYLMDNNFVETEMENWINGKIFQYVIDVENLLFNELFDPDKYKFVIIPKIEKGEKGRMPDHFFGELVKTEEGVNLLVNSGLFVKFSKFIKDYISEKFESSINDSNEDPEYWNVLHLKGYLWSLGNIGASTYGIQLLESVNFVEDVMTIMNNSECFSLRGTCFYVLGFISNTEQGMEILDELNWSSTLSFTGNPIGYCLPNELEGFF</sequence>
<name>A0A1E4TUS2_PACTA</name>
<feature type="domain" description="Rapamycin-insensitive companion of mTOR" evidence="4">
    <location>
        <begin position="908"/>
        <end position="980"/>
    </location>
</feature>
<feature type="non-terminal residue" evidence="5">
    <location>
        <position position="1"/>
    </location>
</feature>
<dbReference type="SMART" id="SM01310">
    <property type="entry name" value="RICTOR_V"/>
    <property type="match status" value="1"/>
</dbReference>
<dbReference type="EMBL" id="KV454014">
    <property type="protein sequence ID" value="ODV95477.1"/>
    <property type="molecule type" value="Genomic_DNA"/>
</dbReference>
<accession>A0A1E4TUS2</accession>
<reference evidence="6" key="1">
    <citation type="submission" date="2016-05" db="EMBL/GenBank/DDBJ databases">
        <title>Comparative genomics of biotechnologically important yeasts.</title>
        <authorList>
            <consortium name="DOE Joint Genome Institute"/>
            <person name="Riley R."/>
            <person name="Haridas S."/>
            <person name="Wolfe K.H."/>
            <person name="Lopes M.R."/>
            <person name="Hittinger C.T."/>
            <person name="Goker M."/>
            <person name="Salamov A."/>
            <person name="Wisecaver J."/>
            <person name="Long T.M."/>
            <person name="Aerts A.L."/>
            <person name="Barry K."/>
            <person name="Choi C."/>
            <person name="Clum A."/>
            <person name="Coughlan A.Y."/>
            <person name="Deshpande S."/>
            <person name="Douglass A.P."/>
            <person name="Hanson S.J."/>
            <person name="Klenk H.-P."/>
            <person name="Labutti K."/>
            <person name="Lapidus A."/>
            <person name="Lindquist E."/>
            <person name="Lipzen A."/>
            <person name="Meier-Kolthoff J.P."/>
            <person name="Ohm R.A."/>
            <person name="Otillar R.P."/>
            <person name="Pangilinan J."/>
            <person name="Peng Y."/>
            <person name="Rokas A."/>
            <person name="Rosa C.A."/>
            <person name="Scheuner C."/>
            <person name="Sibirny A.A."/>
            <person name="Slot J.C."/>
            <person name="Stielow J.B."/>
            <person name="Sun H."/>
            <person name="Kurtzman C.P."/>
            <person name="Blackwell M."/>
            <person name="Grigoriev I.V."/>
            <person name="Jeffries T.W."/>
        </authorList>
    </citation>
    <scope>NUCLEOTIDE SEQUENCE [LARGE SCALE GENOMIC DNA]</scope>
    <source>
        <strain evidence="6">NRRL Y-2460</strain>
    </source>
</reference>
<dbReference type="InterPro" id="IPR016024">
    <property type="entry name" value="ARM-type_fold"/>
</dbReference>
<protein>
    <submittedName>
        <fullName evidence="5">Uncharacterized protein</fullName>
    </submittedName>
</protein>